<dbReference type="Gene3D" id="3.40.50.1820">
    <property type="entry name" value="alpha/beta hydrolase"/>
    <property type="match status" value="1"/>
</dbReference>
<feature type="region of interest" description="N-terminal hotdog fold" evidence="9">
    <location>
        <begin position="948"/>
        <end position="1076"/>
    </location>
</feature>
<dbReference type="InterPro" id="IPR011032">
    <property type="entry name" value="GroES-like_sf"/>
</dbReference>
<dbReference type="InterPro" id="IPR057326">
    <property type="entry name" value="KR_dom"/>
</dbReference>
<dbReference type="InterPro" id="IPR013154">
    <property type="entry name" value="ADH-like_N"/>
</dbReference>
<gene>
    <name evidence="14" type="ORF">D0865_03016</name>
</gene>
<dbReference type="Pfam" id="PF08240">
    <property type="entry name" value="ADH_N"/>
    <property type="match status" value="1"/>
</dbReference>
<dbReference type="InterPro" id="IPR020807">
    <property type="entry name" value="PKS_DH"/>
</dbReference>
<comment type="caution">
    <text evidence="14">The sequence shown here is derived from an EMBL/GenBank/DDBJ whole genome shotgun (WGS) entry which is preliminary data.</text>
</comment>
<dbReference type="GO" id="GO:0008168">
    <property type="term" value="F:methyltransferase activity"/>
    <property type="evidence" value="ECO:0007669"/>
    <property type="project" value="UniProtKB-KW"/>
</dbReference>
<dbReference type="PANTHER" id="PTHR43775">
    <property type="entry name" value="FATTY ACID SYNTHASE"/>
    <property type="match status" value="1"/>
</dbReference>
<dbReference type="Gene3D" id="1.10.1200.10">
    <property type="entry name" value="ACP-like"/>
    <property type="match status" value="1"/>
</dbReference>
<evidence type="ECO:0000259" key="12">
    <source>
        <dbReference type="PROSITE" id="PS52004"/>
    </source>
</evidence>
<evidence type="ECO:0000256" key="5">
    <source>
        <dbReference type="ARBA" id="ARBA00022737"/>
    </source>
</evidence>
<feature type="active site" description="Proton acceptor; for dehydratase activity" evidence="9">
    <location>
        <position position="980"/>
    </location>
</feature>
<keyword evidence="7" id="KW-0511">Multifunctional enzyme</keyword>
<dbReference type="GO" id="GO:0016787">
    <property type="term" value="F:hydrolase activity"/>
    <property type="evidence" value="ECO:0007669"/>
    <property type="project" value="InterPro"/>
</dbReference>
<protein>
    <submittedName>
        <fullName evidence="14">Uncharacterized protein</fullName>
    </submittedName>
</protein>
<dbReference type="InterPro" id="IPR020841">
    <property type="entry name" value="PKS_Beta-ketoAc_synthase_dom"/>
</dbReference>
<dbReference type="Pfam" id="PF00698">
    <property type="entry name" value="Acyl_transf_1"/>
    <property type="match status" value="1"/>
</dbReference>
<feature type="region of interest" description="Disordered" evidence="10">
    <location>
        <begin position="1"/>
        <end position="64"/>
    </location>
</feature>
<dbReference type="GO" id="GO:0004315">
    <property type="term" value="F:3-oxoacyl-[acyl-carrier-protein] synthase activity"/>
    <property type="evidence" value="ECO:0007669"/>
    <property type="project" value="InterPro"/>
</dbReference>
<feature type="compositionally biased region" description="Basic and acidic residues" evidence="10">
    <location>
        <begin position="34"/>
        <end position="47"/>
    </location>
</feature>
<dbReference type="SMART" id="SM00823">
    <property type="entry name" value="PKS_PP"/>
    <property type="match status" value="1"/>
</dbReference>
<dbReference type="SUPFAM" id="SSF53901">
    <property type="entry name" value="Thiolase-like"/>
    <property type="match status" value="1"/>
</dbReference>
<organism evidence="14 15">
    <name type="scientific">Hortaea werneckii</name>
    <name type="common">Black yeast</name>
    <name type="synonym">Cladosporium werneckii</name>
    <dbReference type="NCBI Taxonomy" id="91943"/>
    <lineage>
        <taxon>Eukaryota</taxon>
        <taxon>Fungi</taxon>
        <taxon>Dikarya</taxon>
        <taxon>Ascomycota</taxon>
        <taxon>Pezizomycotina</taxon>
        <taxon>Dothideomycetes</taxon>
        <taxon>Dothideomycetidae</taxon>
        <taxon>Mycosphaerellales</taxon>
        <taxon>Teratosphaeriaceae</taxon>
        <taxon>Hortaea</taxon>
    </lineage>
</organism>
<dbReference type="Pfam" id="PF02801">
    <property type="entry name" value="Ketoacyl-synt_C"/>
    <property type="match status" value="1"/>
</dbReference>
<dbReference type="InterPro" id="IPR016035">
    <property type="entry name" value="Acyl_Trfase/lysoPLipase"/>
</dbReference>
<keyword evidence="6" id="KW-0521">NADP</keyword>
<sequence>MPDNVSFMDESQDLRHIRETSRTSHTTSILNVEGDYRNNDMPREPGECNRSTNGTVDHERMTPSADGGIPIAICGIGLRLPGGIRNDRDLYDSLYNKKDARGVIPEDRFSIDSFHSAHGKTGTIITKHGYFLQDIDLTKFDVNMFNMTPAEVERLDPHQRILLETVRETLESAGEASFRGKKVGTYVGNFTDDWLDLQNVDTVDFATYQLHGKMDFSLANRISYEYDLRGPSMTIKTACSSSALAIHEAVYSIRNGECDAAIVSGSNLNLAPRLWVGMSSQGAISPDGSSKTFDESANGYARGDGIAALFIKRLDDAVRDGNPVRAVIRSTASNADGRTPGMTMPSTEAQEALIRRAYDAANLPLSETAMVECHGTGTAVGDPMEANAVARCFGDQGMLIGSVKPNLGHSEGASAITSVVKAVLSLENRTILPNIKFHRPNPAIPWSEAKLTVPVEPLAWPKDRQERISVNSFGIGGSNVHVVLDSAASMGFRPRSLAPSKDDRPGRLLLFSGGHRASVEQSSSQHQDYVTKYPNRLSDVAYTLAKRREHLHLRSFCVTRGAAPFHTTAPVKCPGLTRSTFVFTGQGAQWLHMGKELLHESPVFAKSIGRMDSVIHSLKHAPQWTLEGIINDPENPSALTNAEISQPLCTAVQIGLVDLLKSWAIYPHAVLGHSSGEIGAAYASGVVDRAEAILLAFYRGYVCRFAQKAGGMAAVGLEKSQVIKYLQPGVCVACENSGSSVTLSGDLETLEEVLQSIRAENLNAFARKLQVGIAYHSDHMKALGGLYHQYITEHLDPKDPQVPFFSSVSGRALHSKDDFGATYWQDNLENPVLFHTAVLKSLEHTGDKQVHLEVGPHGALNGPLRQIYAETGSKARYVALQKRGANCFDTFLEGIGQLYCNGVPLQYPESADDRTLIDLPPYPWHYDHSYWSETRVMKNWRFRRQLPHDLLGLRTLDCSDAEPMWRNILRITDLPWLRDHCVGKDVVFPASGYMCMAGEAVFQETGCRDYTLREVDISTAMVLSSDHSTELLTTMKKRRLNAFLDSRWYEFLIMSYDGASWTQHCSGLVTNGPSTSHPKALLQTYDRPVSTNRWYTAMSKIGLNYGPRFTGLQNITTHVQEKKASMTIMDKQEDYESPYALHPSTLDLILQSWTVASVRGEYRRFTQLFLPTFVDEFYIGNSASKLIHLNTTAIGPDGSARGEAIGKDNDGQISFNLKGFKGSKLDNVGVDQPQEMQTIMKQQWKRDFDFADTAQLMRPAFDSTSELSLLERMFVLAAIEVHVRTSGMEGKLPHHQRYKLWIDAQIRRFGEPGYPMVEDSMELLRLDSRERQRQLCRLLEHSRKTTAHPVAEAIWRALDRIEDVFDGRIEYLDLLFNDGLMPKFYDWSNSLSDVSRLFRLLSHKKPQLKILEVGAGTGGSTARLLQYLQSDFGERQYHSYTYTDVSSGFFVQAQERFKDYEGMKYRVLDISQDPFEQGFGADEFDLICASNVLHATPRLTETLRNCRKMLRPDGILFLQELCPRQQFMGFIMGLFEGWWLGAEDGRADTPLLLPPAWDRRLRDVGFEGVEAFSFDNNPPYFMAANMTARPTVTAKSKGSITLLTFNDFLDDVAGALKQAIRAAGFEIDHCVWGEHVPLDQSLISLVDLERDKPLLQDIGDDDLRIFLDLIDAVLQTTVIWLNKPAQVSSADPNAAQMLGLARTLRAELAMHFATVEMADPTLNGMSAVVHLMCMLQRGSALPENSLDQDMEYVWAHDAMHVSRFHFQPVDEALMEMSPKFDVKTLVPLQRGMLSSLKWIGTRMLPLAEAEVQIRMSAVGMNFHDMMIAMNMFDSPLTLGSGYNSIGMEGVGYVTRKSPEVDHVQVGDRVIVIGSNSSGFATDVHRPADYCIKCPSSLTDVEAAGMSFAYMTVLWSFLDKGGLRKGQSVLIHSAAGGVGIAALHVSRWLGLEAFVTVGNEEKVRFIMNNFGLPRNRIFNSHSATFLDDVMDATAGRGVDAALSAAAGELLHNTWSCIAPGGVMLEIGKRDLINRGRLSLAPFEENRSYVGIDFSRLTIVNKPAVVRLLRQTMRLVEQGHIHPIHPTTCFDAEHAEDAFRFMQTGQHIGRIVVKIPRDTSTIPLASRPPAPEFEGQKTYLLVGGMGGLGRSVASWMVSAGARNLIFMSRSAGKSEQDQNFARELELSGCKVHCCAIDITDTDAVREALERTQASVAGVLQMAMVLRDVGIMNMDKANWDAAVAPKVQGTWNLHHALPNVDFFVMFGSNSGTLGSYGQANYAAANAFLDSFVQYRQNLGQAASVIDIGAVGDVGYVAETQVAAENMESMAGRLISEQDFLNCLQLAIARSTPTERRNKGPSTEADGYIDLKQVILLNSSILSMADPSNQIFWRKDPRMGIYRNVQRTSAESPTTDSNSLRRLVATLKADSSIADQAELAQTLARELSKQVATVLMLGEDEIDVDRSLTDVGMDSLVAIEMRNWWKQNLGVDVSVLELKDGRSILRLGELAATRLKERLIDFALKEEAIIISPDYRLLPESNGSDILADVGSFWEWLQDSFVRLSADWHVQPDLDKILCAGQSSGGRLAVQSALLFHPISNIKALISISAPLHGDVPHFTIPYPKTIMGFQPLPSRDAEARVRSYVKAITPGTIVSSRDGADLWELLMCIIQQGWLPRLMGGRRDHRLDLMALLDEVQDMPAIWIIHGANDTVASSAFHSPINTHSFISGQAAWQNRLPSLRSRSAQSQAFFASFSPQSSATSSLPPGLKYNPLHLEPKSFSELSHRFLDYDQHIKVNRDFEEALRHVLSHFRPPICYAFAYGSGVFGQGKCDGGDELSPHPHPPRAVEEWQKNGAKIIDFIFGVSHTQHWHSVNLGDHPDHYSGLKHLPYSSGVISHIQDRFGAGVYFNPFITVNGIMIKYGVVNIDTLRSDLSAWDTLYLAGRLQKPVKILRDDPRICLANQINLKAALGTSLLMLPEIFSERQLYECIAGLSYVGDPRMNSYIASENPNKVSHIVGAQLPAFRQLYVPLIQDIPNVMFIHARKPDDTACGTGHAFRHTDVNPELNTFLSGGEGVSLSQDLDPVQRGEIVRHLPKAFKRKLYLAYLKKTRFPGSNFAGTPPEIEDEDPENDSLRSSQGGEIARRIAAHEDLPEMG</sequence>
<keyword evidence="5" id="KW-0677">Repeat</keyword>
<dbReference type="GO" id="GO:0044550">
    <property type="term" value="P:secondary metabolite biosynthetic process"/>
    <property type="evidence" value="ECO:0007669"/>
    <property type="project" value="TreeGrafter"/>
</dbReference>
<dbReference type="Gene3D" id="3.90.180.10">
    <property type="entry name" value="Medium-chain alcohol dehydrogenases, catalytic domain"/>
    <property type="match status" value="1"/>
</dbReference>
<dbReference type="Pfam" id="PF14765">
    <property type="entry name" value="PS-DH"/>
    <property type="match status" value="1"/>
</dbReference>
<dbReference type="InterPro" id="IPR020806">
    <property type="entry name" value="PKS_PP-bd"/>
</dbReference>
<dbReference type="Pfam" id="PF16197">
    <property type="entry name" value="KAsynt_C_assoc"/>
    <property type="match status" value="1"/>
</dbReference>
<dbReference type="Pfam" id="PF00109">
    <property type="entry name" value="ketoacyl-synt"/>
    <property type="match status" value="1"/>
</dbReference>
<evidence type="ECO:0000259" key="13">
    <source>
        <dbReference type="PROSITE" id="PS52019"/>
    </source>
</evidence>
<dbReference type="PANTHER" id="PTHR43775:SF49">
    <property type="entry name" value="SYNTHASE, PUTATIVE (JCVI)-RELATED"/>
    <property type="match status" value="1"/>
</dbReference>
<name>A0A3M7D020_HORWE</name>
<evidence type="ECO:0000256" key="9">
    <source>
        <dbReference type="PROSITE-ProRule" id="PRU01363"/>
    </source>
</evidence>
<dbReference type="SUPFAM" id="SSF53474">
    <property type="entry name" value="alpha/beta-Hydrolases"/>
    <property type="match status" value="1"/>
</dbReference>
<dbReference type="InterPro" id="IPR016039">
    <property type="entry name" value="Thiolase-like"/>
</dbReference>
<keyword evidence="2" id="KW-0597">Phosphoprotein</keyword>
<dbReference type="UniPathway" id="UPA00557">
    <property type="reaction ID" value="UER00614"/>
</dbReference>
<dbReference type="Pfam" id="PF21089">
    <property type="entry name" value="PKS_DH_N"/>
    <property type="match status" value="1"/>
</dbReference>
<dbReference type="OrthoDB" id="329835at2759"/>
<keyword evidence="4" id="KW-0808">Transferase</keyword>
<dbReference type="Pfam" id="PF09139">
    <property type="entry name" value="Tam41_Mmp37"/>
    <property type="match status" value="1"/>
</dbReference>
<dbReference type="Pfam" id="PF08242">
    <property type="entry name" value="Methyltransf_12"/>
    <property type="match status" value="1"/>
</dbReference>
<dbReference type="CDD" id="cd00833">
    <property type="entry name" value="PKS"/>
    <property type="match status" value="1"/>
</dbReference>
<dbReference type="SMART" id="SM00826">
    <property type="entry name" value="PKS_DH"/>
    <property type="match status" value="1"/>
</dbReference>
<dbReference type="PROSITE" id="PS00606">
    <property type="entry name" value="KS3_1"/>
    <property type="match status" value="1"/>
</dbReference>
<dbReference type="Gene3D" id="3.10.129.110">
    <property type="entry name" value="Polyketide synthase dehydratase"/>
    <property type="match status" value="1"/>
</dbReference>
<proteinExistence type="predicted"/>
<dbReference type="InterPro" id="IPR013094">
    <property type="entry name" value="AB_hydrolase_3"/>
</dbReference>
<dbReference type="InterPro" id="IPR013968">
    <property type="entry name" value="PKS_KR"/>
</dbReference>
<dbReference type="Gene3D" id="3.40.50.720">
    <property type="entry name" value="NAD(P)-binding Rossmann-like Domain"/>
    <property type="match status" value="1"/>
</dbReference>
<accession>A0A3M7D020</accession>
<dbReference type="PROSITE" id="PS52019">
    <property type="entry name" value="PKS_MFAS_DH"/>
    <property type="match status" value="1"/>
</dbReference>
<dbReference type="InterPro" id="IPR014031">
    <property type="entry name" value="Ketoacyl_synth_C"/>
</dbReference>
<dbReference type="InterPro" id="IPR020843">
    <property type="entry name" value="ER"/>
</dbReference>
<dbReference type="InterPro" id="IPR001227">
    <property type="entry name" value="Ac_transferase_dom_sf"/>
</dbReference>
<evidence type="ECO:0000256" key="7">
    <source>
        <dbReference type="ARBA" id="ARBA00023268"/>
    </source>
</evidence>
<dbReference type="PROSITE" id="PS50075">
    <property type="entry name" value="CARRIER"/>
    <property type="match status" value="1"/>
</dbReference>
<dbReference type="InterPro" id="IPR032821">
    <property type="entry name" value="PKS_assoc"/>
</dbReference>
<dbReference type="CDD" id="cd02440">
    <property type="entry name" value="AdoMet_MTases"/>
    <property type="match status" value="1"/>
</dbReference>
<dbReference type="GO" id="GO:0004312">
    <property type="term" value="F:fatty acid synthase activity"/>
    <property type="evidence" value="ECO:0007669"/>
    <property type="project" value="TreeGrafter"/>
</dbReference>
<dbReference type="GO" id="GO:0016491">
    <property type="term" value="F:oxidoreductase activity"/>
    <property type="evidence" value="ECO:0007669"/>
    <property type="project" value="InterPro"/>
</dbReference>
<dbReference type="SMART" id="SM00822">
    <property type="entry name" value="PKS_KR"/>
    <property type="match status" value="1"/>
</dbReference>
<feature type="region of interest" description="Disordered" evidence="10">
    <location>
        <begin position="3112"/>
        <end position="3153"/>
    </location>
</feature>
<dbReference type="SUPFAM" id="SSF52151">
    <property type="entry name" value="FabD/lysophospholipase-like"/>
    <property type="match status" value="1"/>
</dbReference>
<dbReference type="SUPFAM" id="SSF47336">
    <property type="entry name" value="ACP-like"/>
    <property type="match status" value="1"/>
</dbReference>
<dbReference type="InterPro" id="IPR018201">
    <property type="entry name" value="Ketoacyl_synth_AS"/>
</dbReference>
<dbReference type="EMBL" id="QWIN01000159">
    <property type="protein sequence ID" value="RMY57639.1"/>
    <property type="molecule type" value="Genomic_DNA"/>
</dbReference>
<feature type="compositionally biased region" description="Basic and acidic residues" evidence="10">
    <location>
        <begin position="12"/>
        <end position="22"/>
    </location>
</feature>
<dbReference type="InterPro" id="IPR036291">
    <property type="entry name" value="NAD(P)-bd_dom_sf"/>
</dbReference>
<evidence type="ECO:0000313" key="14">
    <source>
        <dbReference type="EMBL" id="RMY57639.1"/>
    </source>
</evidence>
<dbReference type="SUPFAM" id="SSF55048">
    <property type="entry name" value="Probable ACP-binding domain of malonyl-CoA ACP transacylase"/>
    <property type="match status" value="1"/>
</dbReference>
<feature type="region of interest" description="C-terminal hotdog fold" evidence="9">
    <location>
        <begin position="1086"/>
        <end position="1231"/>
    </location>
</feature>
<dbReference type="SMART" id="SM00825">
    <property type="entry name" value="PKS_KS"/>
    <property type="match status" value="1"/>
</dbReference>
<dbReference type="Pfam" id="PF13602">
    <property type="entry name" value="ADH_zinc_N_2"/>
    <property type="match status" value="1"/>
</dbReference>
<feature type="compositionally biased region" description="Basic and acidic residues" evidence="10">
    <location>
        <begin position="3139"/>
        <end position="3153"/>
    </location>
</feature>
<reference evidence="14 15" key="1">
    <citation type="journal article" date="2018" name="BMC Genomics">
        <title>Genomic evidence for intraspecific hybridization in a clonal and extremely halotolerant yeast.</title>
        <authorList>
            <person name="Gostincar C."/>
            <person name="Stajich J.E."/>
            <person name="Zupancic J."/>
            <person name="Zalar P."/>
            <person name="Gunde-Cimerman N."/>
        </authorList>
    </citation>
    <scope>NUCLEOTIDE SEQUENCE [LARGE SCALE GENOMIC DNA]</scope>
    <source>
        <strain evidence="14 15">EXF-151</strain>
    </source>
</reference>
<dbReference type="Gene3D" id="3.40.50.150">
    <property type="entry name" value="Vaccinia Virus protein VP39"/>
    <property type="match status" value="1"/>
</dbReference>
<evidence type="ECO:0000313" key="15">
    <source>
        <dbReference type="Proteomes" id="UP000270230"/>
    </source>
</evidence>
<dbReference type="InterPro" id="IPR013217">
    <property type="entry name" value="Methyltransf_12"/>
</dbReference>
<evidence type="ECO:0000256" key="8">
    <source>
        <dbReference type="ARBA" id="ARBA00023315"/>
    </source>
</evidence>
<dbReference type="InterPro" id="IPR049900">
    <property type="entry name" value="PKS_mFAS_DH"/>
</dbReference>
<feature type="domain" description="PKS/mFAS DH" evidence="13">
    <location>
        <begin position="948"/>
        <end position="1231"/>
    </location>
</feature>
<dbReference type="InterPro" id="IPR015222">
    <property type="entry name" value="Tam41"/>
</dbReference>
<dbReference type="InterPro" id="IPR016036">
    <property type="entry name" value="Malonyl_transacylase_ACP-bd"/>
</dbReference>
<keyword evidence="3" id="KW-0489">Methyltransferase</keyword>
<dbReference type="InterPro" id="IPR050091">
    <property type="entry name" value="PKS_NRPS_Biosynth_Enz"/>
</dbReference>
<keyword evidence="1" id="KW-0596">Phosphopantetheine</keyword>
<dbReference type="Gene3D" id="3.40.47.10">
    <property type="match status" value="1"/>
</dbReference>
<dbReference type="GO" id="GO:0032049">
    <property type="term" value="P:cardiolipin biosynthetic process"/>
    <property type="evidence" value="ECO:0007669"/>
    <property type="project" value="InterPro"/>
</dbReference>
<dbReference type="PROSITE" id="PS52004">
    <property type="entry name" value="KS3_2"/>
    <property type="match status" value="1"/>
</dbReference>
<evidence type="ECO:0000256" key="10">
    <source>
        <dbReference type="SAM" id="MobiDB-lite"/>
    </source>
</evidence>
<evidence type="ECO:0000259" key="11">
    <source>
        <dbReference type="PROSITE" id="PS50075"/>
    </source>
</evidence>
<dbReference type="GO" id="GO:0032259">
    <property type="term" value="P:methylation"/>
    <property type="evidence" value="ECO:0007669"/>
    <property type="project" value="UniProtKB-KW"/>
</dbReference>
<feature type="domain" description="Ketosynthase family 3 (KS3)" evidence="12">
    <location>
        <begin position="68"/>
        <end position="486"/>
    </location>
</feature>
<dbReference type="Pfam" id="PF00550">
    <property type="entry name" value="PP-binding"/>
    <property type="match status" value="1"/>
</dbReference>
<evidence type="ECO:0000256" key="6">
    <source>
        <dbReference type="ARBA" id="ARBA00022857"/>
    </source>
</evidence>
<dbReference type="GO" id="GO:0006633">
    <property type="term" value="P:fatty acid biosynthetic process"/>
    <property type="evidence" value="ECO:0007669"/>
    <property type="project" value="InterPro"/>
</dbReference>
<dbReference type="InterPro" id="IPR029058">
    <property type="entry name" value="AB_hydrolase_fold"/>
</dbReference>
<dbReference type="SUPFAM" id="SSF53335">
    <property type="entry name" value="S-adenosyl-L-methionine-dependent methyltransferases"/>
    <property type="match status" value="1"/>
</dbReference>
<dbReference type="InterPro" id="IPR014043">
    <property type="entry name" value="Acyl_transferase_dom"/>
</dbReference>
<dbReference type="SUPFAM" id="SSF51735">
    <property type="entry name" value="NAD(P)-binding Rossmann-fold domains"/>
    <property type="match status" value="2"/>
</dbReference>
<dbReference type="InterPro" id="IPR049551">
    <property type="entry name" value="PKS_DH_C"/>
</dbReference>
<dbReference type="Gene3D" id="3.40.366.10">
    <property type="entry name" value="Malonyl-Coenzyme A Acyl Carrier Protein, domain 2"/>
    <property type="match status" value="1"/>
</dbReference>
<dbReference type="CDD" id="cd05195">
    <property type="entry name" value="enoyl_red"/>
    <property type="match status" value="1"/>
</dbReference>
<feature type="active site" description="Proton donor; for dehydratase activity" evidence="9">
    <location>
        <position position="1147"/>
    </location>
</feature>
<dbReference type="InterPro" id="IPR029063">
    <property type="entry name" value="SAM-dependent_MTases_sf"/>
</dbReference>
<dbReference type="InterPro" id="IPR042104">
    <property type="entry name" value="PKS_dehydratase_sf"/>
</dbReference>
<dbReference type="Proteomes" id="UP000270230">
    <property type="component" value="Unassembled WGS sequence"/>
</dbReference>
<dbReference type="InterPro" id="IPR049552">
    <property type="entry name" value="PKS_DH_N"/>
</dbReference>
<dbReference type="InterPro" id="IPR009081">
    <property type="entry name" value="PP-bd_ACP"/>
</dbReference>
<keyword evidence="8" id="KW-0012">Acyltransferase</keyword>
<dbReference type="Pfam" id="PF07859">
    <property type="entry name" value="Abhydrolase_3"/>
    <property type="match status" value="1"/>
</dbReference>
<feature type="domain" description="Carrier" evidence="11">
    <location>
        <begin position="2434"/>
        <end position="2511"/>
    </location>
</feature>
<dbReference type="SMART" id="SM00829">
    <property type="entry name" value="PKS_ER"/>
    <property type="match status" value="1"/>
</dbReference>
<evidence type="ECO:0000256" key="3">
    <source>
        <dbReference type="ARBA" id="ARBA00022603"/>
    </source>
</evidence>
<dbReference type="Pfam" id="PF08659">
    <property type="entry name" value="KR"/>
    <property type="match status" value="1"/>
</dbReference>
<dbReference type="GO" id="GO:0004605">
    <property type="term" value="F:phosphatidate cytidylyltransferase activity"/>
    <property type="evidence" value="ECO:0007669"/>
    <property type="project" value="InterPro"/>
</dbReference>
<dbReference type="GO" id="GO:0016024">
    <property type="term" value="P:CDP-diacylglycerol biosynthetic process"/>
    <property type="evidence" value="ECO:0007669"/>
    <property type="project" value="UniProtKB-UniPathway"/>
</dbReference>
<dbReference type="SMART" id="SM00827">
    <property type="entry name" value="PKS_AT"/>
    <property type="match status" value="1"/>
</dbReference>
<evidence type="ECO:0000256" key="4">
    <source>
        <dbReference type="ARBA" id="ARBA00022679"/>
    </source>
</evidence>
<dbReference type="GO" id="GO:0031177">
    <property type="term" value="F:phosphopantetheine binding"/>
    <property type="evidence" value="ECO:0007669"/>
    <property type="project" value="InterPro"/>
</dbReference>
<dbReference type="InterPro" id="IPR014030">
    <property type="entry name" value="Ketoacyl_synth_N"/>
</dbReference>
<evidence type="ECO:0000256" key="2">
    <source>
        <dbReference type="ARBA" id="ARBA00022553"/>
    </source>
</evidence>
<dbReference type="SUPFAM" id="SSF50129">
    <property type="entry name" value="GroES-like"/>
    <property type="match status" value="1"/>
</dbReference>
<evidence type="ECO:0000256" key="1">
    <source>
        <dbReference type="ARBA" id="ARBA00022450"/>
    </source>
</evidence>
<dbReference type="InterPro" id="IPR036736">
    <property type="entry name" value="ACP-like_sf"/>
</dbReference>